<accession>A0ACC0YBV8</accession>
<sequence length="649" mass="73760">MKIDSKMGCKNGSKMGCKNDCSIGSKYGEKMAKADEEVDNQACPGDQEEICSGKIPESNVPRQKEISAAAWTKNYSFRLNQIVSERQPLKASFTKFSDIILSRSQHQSFCFLGLHLQEWLDIPYLPRKKTKYFTLVIKESHVIGYEGSLNQETKSFTTKIMEDMDLNQPAPTESEEIQSEISNVGESEKERRSIFSLLASELEKRYQNRLKHLNMENLRSTSYKAVCCGTDAPVLSTEEVMKVARARFSKYSPQISDNLLTHTNDLSDEDAKNVGLAQLLFDSAEKVSNQQYDHARALLDICHNLSSITGNPVKRLVYYFVEALRERINRETGKIAPENDGRYGLDIDEALRSPSPSILAFIQEIPFIKPTQFTAIQAIVEKVVKAKRVHVIDLEIKTGEQWTILMQAFATQHECPLELLKITAVVTSTSKRRVQKTGKSLMDFAKTVNVPLSFKTVFVSDFKDLKKDAFQVEAEEVLVVYSTLFFKSFLLKLDCLESVLILLKNLKPCIMVVSEIEANHNSQPFMNRFSEALFYYSAFFDGIDASMDQFNTNRICIELIYLSHMIRTIIATEGEERTVRHEKIDYWRAFFARFGIVETELSTSSLYQANLVVKKFSCGNSCTLTMNGKCLLIGWKGTPILSVSVWKFQ</sequence>
<proteinExistence type="predicted"/>
<evidence type="ECO:0000313" key="2">
    <source>
        <dbReference type="Proteomes" id="UP001163603"/>
    </source>
</evidence>
<dbReference type="Proteomes" id="UP001163603">
    <property type="component" value="Chromosome 7"/>
</dbReference>
<evidence type="ECO:0000313" key="1">
    <source>
        <dbReference type="EMBL" id="KAJ0033903.1"/>
    </source>
</evidence>
<name>A0ACC0YBV8_9ROSI</name>
<dbReference type="EMBL" id="CM047742">
    <property type="protein sequence ID" value="KAJ0033903.1"/>
    <property type="molecule type" value="Genomic_DNA"/>
</dbReference>
<reference evidence="2" key="1">
    <citation type="journal article" date="2023" name="G3 (Bethesda)">
        <title>Genome assembly and association tests identify interacting loci associated with vigor, precocity, and sex in interspecific pistachio rootstocks.</title>
        <authorList>
            <person name="Palmer W."/>
            <person name="Jacygrad E."/>
            <person name="Sagayaradj S."/>
            <person name="Cavanaugh K."/>
            <person name="Han R."/>
            <person name="Bertier L."/>
            <person name="Beede B."/>
            <person name="Kafkas S."/>
            <person name="Golino D."/>
            <person name="Preece J."/>
            <person name="Michelmore R."/>
        </authorList>
    </citation>
    <scope>NUCLEOTIDE SEQUENCE [LARGE SCALE GENOMIC DNA]</scope>
</reference>
<organism evidence="1 2">
    <name type="scientific">Pistacia integerrima</name>
    <dbReference type="NCBI Taxonomy" id="434235"/>
    <lineage>
        <taxon>Eukaryota</taxon>
        <taxon>Viridiplantae</taxon>
        <taxon>Streptophyta</taxon>
        <taxon>Embryophyta</taxon>
        <taxon>Tracheophyta</taxon>
        <taxon>Spermatophyta</taxon>
        <taxon>Magnoliopsida</taxon>
        <taxon>eudicotyledons</taxon>
        <taxon>Gunneridae</taxon>
        <taxon>Pentapetalae</taxon>
        <taxon>rosids</taxon>
        <taxon>malvids</taxon>
        <taxon>Sapindales</taxon>
        <taxon>Anacardiaceae</taxon>
        <taxon>Pistacia</taxon>
    </lineage>
</organism>
<comment type="caution">
    <text evidence="1">The sequence shown here is derived from an EMBL/GenBank/DDBJ whole genome shotgun (WGS) entry which is preliminary data.</text>
</comment>
<keyword evidence="2" id="KW-1185">Reference proteome</keyword>
<gene>
    <name evidence="1" type="ORF">Pint_24365</name>
</gene>
<protein>
    <submittedName>
        <fullName evidence="1">Uncharacterized protein</fullName>
    </submittedName>
</protein>